<keyword evidence="5" id="KW-1185">Reference proteome</keyword>
<reference evidence="5" key="1">
    <citation type="journal article" date="2014" name="BMC Genomics">
        <title>Genome characteristics reveal the impact of lichenization on lichen-forming fungus Endocarpon pusillum Hedwig (Verrucariales, Ascomycota).</title>
        <authorList>
            <person name="Wang Y.-Y."/>
            <person name="Liu B."/>
            <person name="Zhang X.-Y."/>
            <person name="Zhou Q.-M."/>
            <person name="Zhang T."/>
            <person name="Li H."/>
            <person name="Yu Y.-F."/>
            <person name="Zhang X.-L."/>
            <person name="Hao X.-Y."/>
            <person name="Wang M."/>
            <person name="Wang L."/>
            <person name="Wei J.-C."/>
        </authorList>
    </citation>
    <scope>NUCLEOTIDE SEQUENCE [LARGE SCALE GENOMIC DNA]</scope>
    <source>
        <strain evidence="5">Z07020 / HMAS-L-300199</strain>
    </source>
</reference>
<accession>U1HLM3</accession>
<dbReference type="Proteomes" id="UP000019373">
    <property type="component" value="Unassembled WGS sequence"/>
</dbReference>
<dbReference type="OrthoDB" id="10264374at2759"/>
<comment type="similarity">
    <text evidence="1">Belongs to the ice-binding protein family.</text>
</comment>
<organism evidence="4 5">
    <name type="scientific">Endocarpon pusillum (strain Z07020 / HMAS-L-300199)</name>
    <name type="common">Lichen-forming fungus</name>
    <dbReference type="NCBI Taxonomy" id="1263415"/>
    <lineage>
        <taxon>Eukaryota</taxon>
        <taxon>Fungi</taxon>
        <taxon>Dikarya</taxon>
        <taxon>Ascomycota</taxon>
        <taxon>Pezizomycotina</taxon>
        <taxon>Eurotiomycetes</taxon>
        <taxon>Chaetothyriomycetidae</taxon>
        <taxon>Verrucariales</taxon>
        <taxon>Verrucariaceae</taxon>
        <taxon>Endocarpon</taxon>
    </lineage>
</organism>
<evidence type="ECO:0000256" key="2">
    <source>
        <dbReference type="ARBA" id="ARBA00022729"/>
    </source>
</evidence>
<evidence type="ECO:0000256" key="1">
    <source>
        <dbReference type="ARBA" id="ARBA00005445"/>
    </source>
</evidence>
<proteinExistence type="inferred from homology"/>
<keyword evidence="2 3" id="KW-0732">Signal</keyword>
<name>U1HLM3_ENDPU</name>
<feature type="signal peptide" evidence="3">
    <location>
        <begin position="1"/>
        <end position="18"/>
    </location>
</feature>
<dbReference type="GeneID" id="19240403"/>
<feature type="chain" id="PRO_5004613558" evidence="3">
    <location>
        <begin position="19"/>
        <end position="261"/>
    </location>
</feature>
<dbReference type="OMA" id="AICTASE"/>
<evidence type="ECO:0000313" key="4">
    <source>
        <dbReference type="EMBL" id="ERF69909.1"/>
    </source>
</evidence>
<sequence length="261" mass="26248">MLGHLLLACSLASQSSTAILVAVQAPLSLIYPPWVANGNTNSVNAVATAVQSDALSAYNAAAALLATQHLTGQDLGGLTPGPGVYKFSSSAQFSGTHTLNAGGIPNAQFIFQVGSTIATSSESTVNLIHSAQACSVFFLVGNLATLGAGIMFKCVSLASTAINVTISASNVGWLIALNHAVTLGTNTSTGCSTTLLSSSSASASTTGMPTTSSTGMMNAVTSSNAVVSSSTVSASPFTEPASQNLTGITTVRYCHESNIYQ</sequence>
<dbReference type="EMBL" id="KE721373">
    <property type="protein sequence ID" value="ERF69909.1"/>
    <property type="molecule type" value="Genomic_DNA"/>
</dbReference>
<evidence type="ECO:0000256" key="3">
    <source>
        <dbReference type="SAM" id="SignalP"/>
    </source>
</evidence>
<dbReference type="InterPro" id="IPR021884">
    <property type="entry name" value="Ice-bd_prot"/>
</dbReference>
<evidence type="ECO:0000313" key="5">
    <source>
        <dbReference type="Proteomes" id="UP000019373"/>
    </source>
</evidence>
<dbReference type="eggNOG" id="ENOG502SDY2">
    <property type="taxonomic scope" value="Eukaryota"/>
</dbReference>
<dbReference type="HOGENOM" id="CLU_1065705_0_0_1"/>
<gene>
    <name evidence="4" type="ORF">EPUS_05453</name>
</gene>
<protein>
    <submittedName>
        <fullName evidence="4">Uncharacterized protein</fullName>
    </submittedName>
</protein>
<dbReference type="Pfam" id="PF11999">
    <property type="entry name" value="Ice_binding"/>
    <property type="match status" value="1"/>
</dbReference>
<dbReference type="AlphaFoldDB" id="U1HLM3"/>
<dbReference type="RefSeq" id="XP_007804409.1">
    <property type="nucleotide sequence ID" value="XM_007806218.1"/>
</dbReference>